<protein>
    <submittedName>
        <fullName evidence="1">SSU ribosomal protein S2p (SAe)</fullName>
    </submittedName>
</protein>
<evidence type="ECO:0000313" key="2">
    <source>
        <dbReference type="Proteomes" id="UP000193675"/>
    </source>
</evidence>
<dbReference type="AlphaFoldDB" id="A0A1X1A7I9"/>
<sequence length="323" mass="34009">MSEARSFINARAQTYESLKAGISMSANQRAKFDVLNAHIVNSVVVGGELVIVGDPSTPSCTSHEAFLMAKASIIHHDIVFNNVGVDDFFLDNFDLLQSILAQASLGVGVVSDGWGRHLNAIKNTLVEIDVLYREHMGSGTVKRREEFYAKRRALFAKLDSQLSKMAAYGSNLRSGMSIKRVLEISTKSFMRTGEIARYADKVAHVARTANLIKRAGYIGVALDVFGSVLTIHKACTNGREDDCRKTKYVEGSALAGQLGLGAIGGYAGGIVGPIACAAVGIPTLGTGSLACAVVVGGVGSLVGGNLGSGGGELLGEIIYEVVQ</sequence>
<keyword evidence="1" id="KW-0689">Ribosomal protein</keyword>
<accession>A0A1X1A7I9</accession>
<dbReference type="Proteomes" id="UP000193675">
    <property type="component" value="Unassembled WGS sequence"/>
</dbReference>
<evidence type="ECO:0000313" key="1">
    <source>
        <dbReference type="EMBL" id="ORL67913.1"/>
    </source>
</evidence>
<dbReference type="OrthoDB" id="6823140at2"/>
<gene>
    <name evidence="1" type="ORF">B7H17_02300</name>
</gene>
<dbReference type="GO" id="GO:0005840">
    <property type="term" value="C:ribosome"/>
    <property type="evidence" value="ECO:0007669"/>
    <property type="project" value="UniProtKB-KW"/>
</dbReference>
<comment type="caution">
    <text evidence="1">The sequence shown here is derived from an EMBL/GenBank/DDBJ whole genome shotgun (WGS) entry which is preliminary data.</text>
</comment>
<organism evidence="1 2">
    <name type="scientific">Pseudomonas putida</name>
    <name type="common">Arthrobacter siderocapsulatus</name>
    <dbReference type="NCBI Taxonomy" id="303"/>
    <lineage>
        <taxon>Bacteria</taxon>
        <taxon>Pseudomonadati</taxon>
        <taxon>Pseudomonadota</taxon>
        <taxon>Gammaproteobacteria</taxon>
        <taxon>Pseudomonadales</taxon>
        <taxon>Pseudomonadaceae</taxon>
        <taxon>Pseudomonas</taxon>
    </lineage>
</organism>
<proteinExistence type="predicted"/>
<name>A0A1X1A7I9_PSEPU</name>
<dbReference type="RefSeq" id="WP_084854187.1">
    <property type="nucleotide sequence ID" value="NZ_NBWC01000002.1"/>
</dbReference>
<reference evidence="1 2" key="1">
    <citation type="submission" date="2017-04" db="EMBL/GenBank/DDBJ databases">
        <title>Presence of VIM-2 positive Pseudomonas species in chickens and their surrounding environment.</title>
        <authorList>
            <person name="Zhang R."/>
        </authorList>
    </citation>
    <scope>NUCLEOTIDE SEQUENCE [LARGE SCALE GENOMIC DNA]</scope>
    <source>
        <strain evidence="1 2">DZ-C18</strain>
    </source>
</reference>
<dbReference type="EMBL" id="NBWC01000002">
    <property type="protein sequence ID" value="ORL67913.1"/>
    <property type="molecule type" value="Genomic_DNA"/>
</dbReference>
<keyword evidence="1" id="KW-0687">Ribonucleoprotein</keyword>